<accession>A0AAE0KZT1</accession>
<sequence length="250" mass="27747">MEKKQTFHNQRGRGRALFCRRHITELCVAYLPEAWIVRGFRRVSPDLFVAASVFIAVLCGVFLWILVVPAVMETFSLPNSPSPVPAAHVLKVQGALQNESADRLTSSQHKRFEISDNSQEGHLQPSKPPHSLSSKIHKARLSDRVQHPIRPREGYREVPARAREASPNRKEPTSRDAAVVNKAQQHQRIHVPLHQWTQSHKTPVSEIHSDRKGRATTAGSGNSVIAAADTGTLGEATVRGGVDPNRLKTK</sequence>
<keyword evidence="2" id="KW-1133">Transmembrane helix</keyword>
<keyword evidence="2" id="KW-0472">Membrane</keyword>
<feature type="compositionally biased region" description="Basic and acidic residues" evidence="1">
    <location>
        <begin position="140"/>
        <end position="174"/>
    </location>
</feature>
<evidence type="ECO:0000256" key="2">
    <source>
        <dbReference type="SAM" id="Phobius"/>
    </source>
</evidence>
<keyword evidence="2" id="KW-0812">Transmembrane</keyword>
<reference evidence="3 4" key="1">
    <citation type="journal article" date="2015" name="Genome Biol. Evol.">
        <title>Comparative Genomics of a Bacterivorous Green Alga Reveals Evolutionary Causalities and Consequences of Phago-Mixotrophic Mode of Nutrition.</title>
        <authorList>
            <person name="Burns J.A."/>
            <person name="Paasch A."/>
            <person name="Narechania A."/>
            <person name="Kim E."/>
        </authorList>
    </citation>
    <scope>NUCLEOTIDE SEQUENCE [LARGE SCALE GENOMIC DNA]</scope>
    <source>
        <strain evidence="3 4">PLY_AMNH</strain>
    </source>
</reference>
<comment type="caution">
    <text evidence="3">The sequence shown here is derived from an EMBL/GenBank/DDBJ whole genome shotgun (WGS) entry which is preliminary data.</text>
</comment>
<keyword evidence="4" id="KW-1185">Reference proteome</keyword>
<organism evidence="3 4">
    <name type="scientific">Cymbomonas tetramitiformis</name>
    <dbReference type="NCBI Taxonomy" id="36881"/>
    <lineage>
        <taxon>Eukaryota</taxon>
        <taxon>Viridiplantae</taxon>
        <taxon>Chlorophyta</taxon>
        <taxon>Pyramimonadophyceae</taxon>
        <taxon>Pyramimonadales</taxon>
        <taxon>Pyramimonadaceae</taxon>
        <taxon>Cymbomonas</taxon>
    </lineage>
</organism>
<name>A0AAE0KZT1_9CHLO</name>
<feature type="transmembrane region" description="Helical" evidence="2">
    <location>
        <begin position="47"/>
        <end position="72"/>
    </location>
</feature>
<proteinExistence type="predicted"/>
<feature type="region of interest" description="Disordered" evidence="1">
    <location>
        <begin position="116"/>
        <end position="175"/>
    </location>
</feature>
<dbReference type="AlphaFoldDB" id="A0AAE0KZT1"/>
<feature type="region of interest" description="Disordered" evidence="1">
    <location>
        <begin position="198"/>
        <end position="223"/>
    </location>
</feature>
<evidence type="ECO:0000313" key="3">
    <source>
        <dbReference type="EMBL" id="KAK3266687.1"/>
    </source>
</evidence>
<evidence type="ECO:0000256" key="1">
    <source>
        <dbReference type="SAM" id="MobiDB-lite"/>
    </source>
</evidence>
<dbReference type="Proteomes" id="UP001190700">
    <property type="component" value="Unassembled WGS sequence"/>
</dbReference>
<protein>
    <submittedName>
        <fullName evidence="3">Uncharacterized protein</fullName>
    </submittedName>
</protein>
<dbReference type="EMBL" id="LGRX02012891">
    <property type="protein sequence ID" value="KAK3266687.1"/>
    <property type="molecule type" value="Genomic_DNA"/>
</dbReference>
<evidence type="ECO:0000313" key="4">
    <source>
        <dbReference type="Proteomes" id="UP001190700"/>
    </source>
</evidence>
<gene>
    <name evidence="3" type="ORF">CYMTET_24710</name>
</gene>